<dbReference type="InterPro" id="IPR011761">
    <property type="entry name" value="ATP-grasp"/>
</dbReference>
<evidence type="ECO:0000256" key="2">
    <source>
        <dbReference type="ARBA" id="ARBA00013263"/>
    </source>
</evidence>
<dbReference type="InterPro" id="IPR005479">
    <property type="entry name" value="CPAse_ATP-bd"/>
</dbReference>
<dbReference type="Proteomes" id="UP001183794">
    <property type="component" value="Unassembled WGS sequence"/>
</dbReference>
<keyword evidence="4 7" id="KW-0547">Nucleotide-binding</keyword>
<keyword evidence="6" id="KW-0092">Biotin</keyword>
<gene>
    <name evidence="11" type="ORF">J2S62_001641</name>
</gene>
<sequence>MRLFSKVLIANRGEIAIRIAKTLHHLGIRSVAIYSDADQDAAHVRFADEARRLGATSAASYLDPQAVVDAAVDTGAEAIHPGYGFLSENVELARACQRAGVTFIGPAEHALDVMGDKIRSKNHVAHAGVPIVDGVSEAGLTDEQLIEATRHMTFPMLIKPSAGGGGKGMHIVETHEQLPGQLATARRVAKAAFGDDTLLIEQLVRSPRHIEVQILADTHGNVIHLGERECSLQRRHQKIIEEAPSVLLTPETRERIGQAAIDTAKSVEYVGAGTVEFLVSDAEPDKFHFMEMNTRLQVEHPVTEEITGIDLVEAQLRIAAGAPLAWKQSQVKFSGHSIEARVYAETPAAGFMPSTGTVRHLAEPTGTGVRVDSGLRTGAVIGTEFDPMLAKVIATGADRSQALARLNQALDEMVVLGVNTNLEYLQHLLRDPDVVAGTIDTTLVEARLPEMTFDAPDPRQAHMAALFIHQQQHAPSAAWAHDGFRLNASSPITYRVDYAAEDPVRIDVTLDLQSELVPHHRPNEYIYRDANGVEVVTMVAEPPHTSGTRVWLASRDFTGAVTVLDHKAQVVDALVNMDALQQGIDPQVRAPLPGTVTAVHLPDGTAVSAGDPVVTIEAMKMEHQLKAPLDGTVSIHVTDGQQVRLGENILTVTAAQPAAGEA</sequence>
<feature type="domain" description="Biotin carboxylation" evidence="10">
    <location>
        <begin position="3"/>
        <end position="449"/>
    </location>
</feature>
<dbReference type="PANTHER" id="PTHR18866">
    <property type="entry name" value="CARBOXYLASE:PYRUVATE/ACETYL-COA/PROPIONYL-COA CARBOXYLASE"/>
    <property type="match status" value="1"/>
</dbReference>
<dbReference type="PANTHER" id="PTHR18866:SF33">
    <property type="entry name" value="METHYLCROTONOYL-COA CARBOXYLASE SUBUNIT ALPHA, MITOCHONDRIAL-RELATED"/>
    <property type="match status" value="1"/>
</dbReference>
<dbReference type="SUPFAM" id="SSF51230">
    <property type="entry name" value="Single hybrid motif"/>
    <property type="match status" value="1"/>
</dbReference>
<dbReference type="InterPro" id="IPR016185">
    <property type="entry name" value="PreATP-grasp_dom_sf"/>
</dbReference>
<dbReference type="InterPro" id="IPR005482">
    <property type="entry name" value="Biotin_COase_C"/>
</dbReference>
<dbReference type="Pfam" id="PF02785">
    <property type="entry name" value="Biotin_carb_C"/>
    <property type="match status" value="1"/>
</dbReference>
<evidence type="ECO:0000256" key="4">
    <source>
        <dbReference type="ARBA" id="ARBA00022741"/>
    </source>
</evidence>
<dbReference type="CDD" id="cd06850">
    <property type="entry name" value="biotinyl_domain"/>
    <property type="match status" value="1"/>
</dbReference>
<dbReference type="InterPro" id="IPR011054">
    <property type="entry name" value="Rudment_hybrid_motif"/>
</dbReference>
<name>A0ABU2B1A4_9MICC</name>
<evidence type="ECO:0000256" key="5">
    <source>
        <dbReference type="ARBA" id="ARBA00022840"/>
    </source>
</evidence>
<dbReference type="Pfam" id="PF00289">
    <property type="entry name" value="Biotin_carb_N"/>
    <property type="match status" value="1"/>
</dbReference>
<dbReference type="SMART" id="SM00878">
    <property type="entry name" value="Biotin_carb_C"/>
    <property type="match status" value="1"/>
</dbReference>
<dbReference type="Pfam" id="PF02786">
    <property type="entry name" value="CPSase_L_D2"/>
    <property type="match status" value="1"/>
</dbReference>
<feature type="domain" description="ATP-grasp" evidence="9">
    <location>
        <begin position="121"/>
        <end position="320"/>
    </location>
</feature>
<dbReference type="PROSITE" id="PS50968">
    <property type="entry name" value="BIOTINYL_LIPOYL"/>
    <property type="match status" value="1"/>
</dbReference>
<comment type="caution">
    <text evidence="11">The sequence shown here is derived from an EMBL/GenBank/DDBJ whole genome shotgun (WGS) entry which is preliminary data.</text>
</comment>
<dbReference type="Pfam" id="PF00364">
    <property type="entry name" value="Biotin_lipoyl"/>
    <property type="match status" value="1"/>
</dbReference>
<dbReference type="GO" id="GO:0004075">
    <property type="term" value="F:biotin carboxylase activity"/>
    <property type="evidence" value="ECO:0007669"/>
    <property type="project" value="UniProtKB-EC"/>
</dbReference>
<evidence type="ECO:0000259" key="8">
    <source>
        <dbReference type="PROSITE" id="PS50968"/>
    </source>
</evidence>
<dbReference type="PROSITE" id="PS00867">
    <property type="entry name" value="CPSASE_2"/>
    <property type="match status" value="1"/>
</dbReference>
<comment type="cofactor">
    <cofactor evidence="1">
        <name>biotin</name>
        <dbReference type="ChEBI" id="CHEBI:57586"/>
    </cofactor>
</comment>
<dbReference type="PROSITE" id="PS50979">
    <property type="entry name" value="BC"/>
    <property type="match status" value="1"/>
</dbReference>
<reference evidence="11 12" key="1">
    <citation type="submission" date="2023-07" db="EMBL/GenBank/DDBJ databases">
        <title>Sequencing the genomes of 1000 actinobacteria strains.</title>
        <authorList>
            <person name="Klenk H.-P."/>
        </authorList>
    </citation>
    <scope>NUCLEOTIDE SEQUENCE [LARGE SCALE GENOMIC DNA]</scope>
    <source>
        <strain evidence="11 12">DSM 22966</strain>
    </source>
</reference>
<dbReference type="GO" id="GO:0004658">
    <property type="term" value="F:propionyl-CoA carboxylase activity"/>
    <property type="evidence" value="ECO:0007669"/>
    <property type="project" value="UniProtKB-EC"/>
</dbReference>
<evidence type="ECO:0000259" key="9">
    <source>
        <dbReference type="PROSITE" id="PS50975"/>
    </source>
</evidence>
<dbReference type="GO" id="GO:0003989">
    <property type="term" value="F:acetyl-CoA carboxylase activity"/>
    <property type="evidence" value="ECO:0007669"/>
    <property type="project" value="UniProtKB-EC"/>
</dbReference>
<keyword evidence="5 7" id="KW-0067">ATP-binding</keyword>
<dbReference type="InterPro" id="IPR000089">
    <property type="entry name" value="Biotin_lipoyl"/>
</dbReference>
<evidence type="ECO:0000256" key="3">
    <source>
        <dbReference type="ARBA" id="ARBA00022598"/>
    </source>
</evidence>
<dbReference type="EMBL" id="JAVDYJ010000001">
    <property type="protein sequence ID" value="MDR7347384.1"/>
    <property type="molecule type" value="Genomic_DNA"/>
</dbReference>
<keyword evidence="3 11" id="KW-0436">Ligase</keyword>
<dbReference type="PROSITE" id="PS00188">
    <property type="entry name" value="BIOTIN"/>
    <property type="match status" value="1"/>
</dbReference>
<evidence type="ECO:0000256" key="7">
    <source>
        <dbReference type="PROSITE-ProRule" id="PRU00409"/>
    </source>
</evidence>
<evidence type="ECO:0000259" key="10">
    <source>
        <dbReference type="PROSITE" id="PS50979"/>
    </source>
</evidence>
<dbReference type="EC" id="6.3.4.14" evidence="2"/>
<dbReference type="Gene3D" id="3.30.470.20">
    <property type="entry name" value="ATP-grasp fold, B domain"/>
    <property type="match status" value="1"/>
</dbReference>
<keyword evidence="12" id="KW-1185">Reference proteome</keyword>
<dbReference type="InterPro" id="IPR005481">
    <property type="entry name" value="BC-like_N"/>
</dbReference>
<dbReference type="PROSITE" id="PS00866">
    <property type="entry name" value="CPSASE_1"/>
    <property type="match status" value="1"/>
</dbReference>
<dbReference type="InterPro" id="IPR011053">
    <property type="entry name" value="Single_hybrid_motif"/>
</dbReference>
<evidence type="ECO:0000256" key="6">
    <source>
        <dbReference type="ARBA" id="ARBA00023267"/>
    </source>
</evidence>
<accession>A0ABU2B1A4</accession>
<evidence type="ECO:0000313" key="12">
    <source>
        <dbReference type="Proteomes" id="UP001183794"/>
    </source>
</evidence>
<dbReference type="InterPro" id="IPR050856">
    <property type="entry name" value="Biotin_carboxylase_complex"/>
</dbReference>
<evidence type="ECO:0000256" key="1">
    <source>
        <dbReference type="ARBA" id="ARBA00001953"/>
    </source>
</evidence>
<dbReference type="SUPFAM" id="SSF52440">
    <property type="entry name" value="PreATP-grasp domain"/>
    <property type="match status" value="1"/>
</dbReference>
<protein>
    <recommendedName>
        <fullName evidence="2">biotin carboxylase</fullName>
        <ecNumber evidence="2">6.3.4.14</ecNumber>
    </recommendedName>
</protein>
<feature type="domain" description="Lipoyl-binding" evidence="8">
    <location>
        <begin position="579"/>
        <end position="653"/>
    </location>
</feature>
<dbReference type="PROSITE" id="PS50975">
    <property type="entry name" value="ATP_GRASP"/>
    <property type="match status" value="1"/>
</dbReference>
<dbReference type="RefSeq" id="WP_310173495.1">
    <property type="nucleotide sequence ID" value="NZ_BAABHE010000001.1"/>
</dbReference>
<evidence type="ECO:0000313" key="11">
    <source>
        <dbReference type="EMBL" id="MDR7347384.1"/>
    </source>
</evidence>
<dbReference type="InterPro" id="IPR011764">
    <property type="entry name" value="Biotin_carboxylation_dom"/>
</dbReference>
<dbReference type="SUPFAM" id="SSF51246">
    <property type="entry name" value="Rudiment single hybrid motif"/>
    <property type="match status" value="1"/>
</dbReference>
<proteinExistence type="predicted"/>
<dbReference type="Gene3D" id="2.40.50.100">
    <property type="match status" value="1"/>
</dbReference>
<dbReference type="InterPro" id="IPR001882">
    <property type="entry name" value="Biotin_BS"/>
</dbReference>
<organism evidence="11 12">
    <name type="scientific">Enteractinococcus fodinae</name>
    <dbReference type="NCBI Taxonomy" id="684663"/>
    <lineage>
        <taxon>Bacteria</taxon>
        <taxon>Bacillati</taxon>
        <taxon>Actinomycetota</taxon>
        <taxon>Actinomycetes</taxon>
        <taxon>Micrococcales</taxon>
        <taxon>Micrococcaceae</taxon>
    </lineage>
</organism>
<dbReference type="SUPFAM" id="SSF56059">
    <property type="entry name" value="Glutathione synthetase ATP-binding domain-like"/>
    <property type="match status" value="1"/>
</dbReference>